<dbReference type="FunFam" id="1.10.600.10:FF:000001">
    <property type="entry name" value="Geranylgeranyl diphosphate synthase"/>
    <property type="match status" value="1"/>
</dbReference>
<evidence type="ECO:0000256" key="1">
    <source>
        <dbReference type="ARBA" id="ARBA00001946"/>
    </source>
</evidence>
<reference evidence="13" key="1">
    <citation type="submission" date="2016-11" db="EMBL/GenBank/DDBJ databases">
        <authorList>
            <person name="Jaros S."/>
            <person name="Januszkiewicz K."/>
            <person name="Wedrychowicz H."/>
        </authorList>
    </citation>
    <scope>NUCLEOTIDE SEQUENCE</scope>
    <source>
        <strain evidence="13">ACA-DC 565</strain>
    </source>
</reference>
<dbReference type="GO" id="GO:0005737">
    <property type="term" value="C:cytoplasm"/>
    <property type="evidence" value="ECO:0007669"/>
    <property type="project" value="UniProtKB-ARBA"/>
</dbReference>
<evidence type="ECO:0000256" key="6">
    <source>
        <dbReference type="ARBA" id="ARBA00022723"/>
    </source>
</evidence>
<dbReference type="InterPro" id="IPR053378">
    <property type="entry name" value="Prenyl_diphosphate_synthase"/>
</dbReference>
<keyword evidence="7" id="KW-0460">Magnesium</keyword>
<dbReference type="PANTHER" id="PTHR43281">
    <property type="entry name" value="FARNESYL DIPHOSPHATE SYNTHASE"/>
    <property type="match status" value="1"/>
</dbReference>
<keyword evidence="5 12" id="KW-0808">Transferase</keyword>
<dbReference type="GO" id="GO:0046872">
    <property type="term" value="F:metal ion binding"/>
    <property type="evidence" value="ECO:0007669"/>
    <property type="project" value="UniProtKB-KW"/>
</dbReference>
<evidence type="ECO:0000256" key="2">
    <source>
        <dbReference type="ARBA" id="ARBA00006706"/>
    </source>
</evidence>
<accession>A0A1K2I724</accession>
<evidence type="ECO:0000256" key="7">
    <source>
        <dbReference type="ARBA" id="ARBA00022842"/>
    </source>
</evidence>
<dbReference type="EC" id="2.5.1.10" evidence="3"/>
<dbReference type="InterPro" id="IPR008949">
    <property type="entry name" value="Isoprenoid_synthase_dom_sf"/>
</dbReference>
<dbReference type="NCBIfam" id="NF045485">
    <property type="entry name" value="FPPsyn"/>
    <property type="match status" value="1"/>
</dbReference>
<evidence type="ECO:0000313" key="13">
    <source>
        <dbReference type="EMBL" id="SFZ88186.1"/>
    </source>
</evidence>
<comment type="cofactor">
    <cofactor evidence="1">
        <name>Mg(2+)</name>
        <dbReference type="ChEBI" id="CHEBI:18420"/>
    </cofactor>
</comment>
<dbReference type="GO" id="GO:0004337">
    <property type="term" value="F:(2E,6E)-farnesyl diphosphate synthase activity"/>
    <property type="evidence" value="ECO:0007669"/>
    <property type="project" value="UniProtKB-EC"/>
</dbReference>
<organism evidence="13">
    <name type="scientific">Loigolactobacillus rennini</name>
    <dbReference type="NCBI Taxonomy" id="238013"/>
    <lineage>
        <taxon>Bacteria</taxon>
        <taxon>Bacillati</taxon>
        <taxon>Bacillota</taxon>
        <taxon>Bacilli</taxon>
        <taxon>Lactobacillales</taxon>
        <taxon>Lactobacillaceae</taxon>
        <taxon>Loigolactobacillus</taxon>
    </lineage>
</organism>
<dbReference type="Pfam" id="PF00348">
    <property type="entry name" value="polyprenyl_synt"/>
    <property type="match status" value="1"/>
</dbReference>
<gene>
    <name evidence="13" type="ORF">LREN565_1299</name>
</gene>
<evidence type="ECO:0000256" key="4">
    <source>
        <dbReference type="ARBA" id="ARBA00015100"/>
    </source>
</evidence>
<evidence type="ECO:0000256" key="12">
    <source>
        <dbReference type="RuleBase" id="RU004466"/>
    </source>
</evidence>
<dbReference type="SUPFAM" id="SSF48576">
    <property type="entry name" value="Terpenoid synthases"/>
    <property type="match status" value="1"/>
</dbReference>
<dbReference type="CDD" id="cd00685">
    <property type="entry name" value="Trans_IPPS_HT"/>
    <property type="match status" value="1"/>
</dbReference>
<evidence type="ECO:0000256" key="5">
    <source>
        <dbReference type="ARBA" id="ARBA00022679"/>
    </source>
</evidence>
<comment type="similarity">
    <text evidence="2 12">Belongs to the FPP/GGPP synthase family.</text>
</comment>
<keyword evidence="8" id="KW-0414">Isoprene biosynthesis</keyword>
<dbReference type="PANTHER" id="PTHR43281:SF1">
    <property type="entry name" value="FARNESYL DIPHOSPHATE SYNTHASE"/>
    <property type="match status" value="1"/>
</dbReference>
<evidence type="ECO:0000256" key="3">
    <source>
        <dbReference type="ARBA" id="ARBA00012439"/>
    </source>
</evidence>
<dbReference type="PROSITE" id="PS00723">
    <property type="entry name" value="POLYPRENYL_SYNTHASE_1"/>
    <property type="match status" value="1"/>
</dbReference>
<dbReference type="EMBL" id="LT634362">
    <property type="protein sequence ID" value="SFZ88186.1"/>
    <property type="molecule type" value="Genomic_DNA"/>
</dbReference>
<sequence length="292" mass="31355">MTDLAEFKEQMLPALNELLRLKINHDVSAPTLQAAMRYSVMAGGKRIRPLLMLAVVQTFHADRLPQSLQAAAAIELAHTYSLIHDDLPAMDNDDLRRGQPTNHKKFGEAMAILAGDGLQALAFQWLSNSQFSAGITVELVQQLTSAVGPSNMVAGQVADMEGEKKQLDLTALKALHRQKTGALLKASILMGATVSEVNTQRQQALTNYADHLGLAFQIRDDLLDVTSTAAELGKPVHQDQAANKNTYPALLGLAGTKKALATELVAAKQALTPLVASSDVSLLMAFLTELAV</sequence>
<protein>
    <recommendedName>
        <fullName evidence="4">Farnesyl diphosphate synthase</fullName>
        <ecNumber evidence="3">2.5.1.10</ecNumber>
    </recommendedName>
    <alternativeName>
        <fullName evidence="10">(2E,6E)-farnesyl diphosphate synthase</fullName>
    </alternativeName>
    <alternativeName>
        <fullName evidence="9">Geranyltranstransferase</fullName>
    </alternativeName>
</protein>
<keyword evidence="6" id="KW-0479">Metal-binding</keyword>
<dbReference type="Gene3D" id="1.10.600.10">
    <property type="entry name" value="Farnesyl Diphosphate Synthase"/>
    <property type="match status" value="1"/>
</dbReference>
<name>A0A1K2I724_9LACO</name>
<dbReference type="GO" id="GO:0016114">
    <property type="term" value="P:terpenoid biosynthetic process"/>
    <property type="evidence" value="ECO:0007669"/>
    <property type="project" value="UniProtKB-ARBA"/>
</dbReference>
<dbReference type="InterPro" id="IPR033749">
    <property type="entry name" value="Polyprenyl_synt_CS"/>
</dbReference>
<dbReference type="SFLD" id="SFLDG01017">
    <property type="entry name" value="Polyprenyl_Transferase_Like"/>
    <property type="match status" value="1"/>
</dbReference>
<dbReference type="AlphaFoldDB" id="A0A1K2I724"/>
<proteinExistence type="inferred from homology"/>
<evidence type="ECO:0000256" key="10">
    <source>
        <dbReference type="ARBA" id="ARBA00032873"/>
    </source>
</evidence>
<evidence type="ECO:0000256" key="9">
    <source>
        <dbReference type="ARBA" id="ARBA00032380"/>
    </source>
</evidence>
<comment type="catalytic activity">
    <reaction evidence="11">
        <text>isopentenyl diphosphate + (2E)-geranyl diphosphate = (2E,6E)-farnesyl diphosphate + diphosphate</text>
        <dbReference type="Rhea" id="RHEA:19361"/>
        <dbReference type="ChEBI" id="CHEBI:33019"/>
        <dbReference type="ChEBI" id="CHEBI:58057"/>
        <dbReference type="ChEBI" id="CHEBI:128769"/>
        <dbReference type="ChEBI" id="CHEBI:175763"/>
        <dbReference type="EC" id="2.5.1.10"/>
    </reaction>
</comment>
<evidence type="ECO:0000256" key="8">
    <source>
        <dbReference type="ARBA" id="ARBA00023229"/>
    </source>
</evidence>
<dbReference type="SFLD" id="SFLDS00005">
    <property type="entry name" value="Isoprenoid_Synthase_Type_I"/>
    <property type="match status" value="1"/>
</dbReference>
<evidence type="ECO:0000256" key="11">
    <source>
        <dbReference type="ARBA" id="ARBA00049399"/>
    </source>
</evidence>
<dbReference type="InterPro" id="IPR000092">
    <property type="entry name" value="Polyprenyl_synt"/>
</dbReference>
<dbReference type="PROSITE" id="PS00444">
    <property type="entry name" value="POLYPRENYL_SYNTHASE_2"/>
    <property type="match status" value="1"/>
</dbReference>